<dbReference type="InterPro" id="IPR050469">
    <property type="entry name" value="Diguanylate_Cyclase"/>
</dbReference>
<evidence type="ECO:0000259" key="3">
    <source>
        <dbReference type="PROSITE" id="PS50887"/>
    </source>
</evidence>
<dbReference type="Proteomes" id="UP001267407">
    <property type="component" value="Unassembled WGS sequence"/>
</dbReference>
<dbReference type="Pfam" id="PF08447">
    <property type="entry name" value="PAS_3"/>
    <property type="match status" value="1"/>
</dbReference>
<dbReference type="CDD" id="cd00130">
    <property type="entry name" value="PAS"/>
    <property type="match status" value="1"/>
</dbReference>
<dbReference type="NCBIfam" id="TIGR00254">
    <property type="entry name" value="GGDEF"/>
    <property type="match status" value="1"/>
</dbReference>
<dbReference type="PANTHER" id="PTHR45138">
    <property type="entry name" value="REGULATORY COMPONENTS OF SENSORY TRANSDUCTION SYSTEM"/>
    <property type="match status" value="1"/>
</dbReference>
<dbReference type="RefSeq" id="WP_200370540.1">
    <property type="nucleotide sequence ID" value="NZ_JAVMBO010000003.1"/>
</dbReference>
<keyword evidence="4" id="KW-0548">Nucleotidyltransferase</keyword>
<dbReference type="InterPro" id="IPR003018">
    <property type="entry name" value="GAF"/>
</dbReference>
<dbReference type="Gene3D" id="3.30.450.40">
    <property type="match status" value="1"/>
</dbReference>
<dbReference type="CDD" id="cd01949">
    <property type="entry name" value="GGDEF"/>
    <property type="match status" value="1"/>
</dbReference>
<evidence type="ECO:0000256" key="1">
    <source>
        <dbReference type="ARBA" id="ARBA00012528"/>
    </source>
</evidence>
<dbReference type="EMBL" id="JAVMBO010000003">
    <property type="protein sequence ID" value="MDS1308775.1"/>
    <property type="molecule type" value="Genomic_DNA"/>
</dbReference>
<proteinExistence type="predicted"/>
<organism evidence="4 5">
    <name type="scientific">Marinobacter xiaoshiensis</name>
    <dbReference type="NCBI Taxonomy" id="3073652"/>
    <lineage>
        <taxon>Bacteria</taxon>
        <taxon>Pseudomonadati</taxon>
        <taxon>Pseudomonadota</taxon>
        <taxon>Gammaproteobacteria</taxon>
        <taxon>Pseudomonadales</taxon>
        <taxon>Marinobacteraceae</taxon>
        <taxon>Marinobacter</taxon>
    </lineage>
</organism>
<protein>
    <recommendedName>
        <fullName evidence="1">diguanylate cyclase</fullName>
        <ecNumber evidence="1">2.7.7.65</ecNumber>
    </recommendedName>
</protein>
<dbReference type="EC" id="2.7.7.65" evidence="1"/>
<keyword evidence="5" id="KW-1185">Reference proteome</keyword>
<dbReference type="InterPro" id="IPR029016">
    <property type="entry name" value="GAF-like_dom_sf"/>
</dbReference>
<feature type="domain" description="GGDEF" evidence="3">
    <location>
        <begin position="362"/>
        <end position="498"/>
    </location>
</feature>
<keyword evidence="4" id="KW-0808">Transferase</keyword>
<accession>A0ABU2HEJ5</accession>
<evidence type="ECO:0000313" key="4">
    <source>
        <dbReference type="EMBL" id="MDS1308775.1"/>
    </source>
</evidence>
<dbReference type="SUPFAM" id="SSF55781">
    <property type="entry name" value="GAF domain-like"/>
    <property type="match status" value="1"/>
</dbReference>
<reference evidence="4" key="1">
    <citation type="submission" date="2023-09" db="EMBL/GenBank/DDBJ databases">
        <title>Marinobacter sediminicola sp. nov. and Marinobacter maritimum sp. nov., isolated from marine sediment.</title>
        <authorList>
            <person name="An J."/>
        </authorList>
    </citation>
    <scope>NUCLEOTIDE SEQUENCE</scope>
    <source>
        <strain evidence="4">F60267</strain>
    </source>
</reference>
<dbReference type="InterPro" id="IPR029787">
    <property type="entry name" value="Nucleotide_cyclase"/>
</dbReference>
<comment type="catalytic activity">
    <reaction evidence="2">
        <text>2 GTP = 3',3'-c-di-GMP + 2 diphosphate</text>
        <dbReference type="Rhea" id="RHEA:24898"/>
        <dbReference type="ChEBI" id="CHEBI:33019"/>
        <dbReference type="ChEBI" id="CHEBI:37565"/>
        <dbReference type="ChEBI" id="CHEBI:58805"/>
        <dbReference type="EC" id="2.7.7.65"/>
    </reaction>
</comment>
<dbReference type="PANTHER" id="PTHR45138:SF9">
    <property type="entry name" value="DIGUANYLATE CYCLASE DGCM-RELATED"/>
    <property type="match status" value="1"/>
</dbReference>
<dbReference type="InterPro" id="IPR000160">
    <property type="entry name" value="GGDEF_dom"/>
</dbReference>
<dbReference type="Pfam" id="PF01590">
    <property type="entry name" value="GAF"/>
    <property type="match status" value="1"/>
</dbReference>
<dbReference type="SMART" id="SM00267">
    <property type="entry name" value="GGDEF"/>
    <property type="match status" value="1"/>
</dbReference>
<dbReference type="Pfam" id="PF00990">
    <property type="entry name" value="GGDEF"/>
    <property type="match status" value="1"/>
</dbReference>
<dbReference type="InterPro" id="IPR035965">
    <property type="entry name" value="PAS-like_dom_sf"/>
</dbReference>
<dbReference type="GO" id="GO:0052621">
    <property type="term" value="F:diguanylate cyclase activity"/>
    <property type="evidence" value="ECO:0007669"/>
    <property type="project" value="UniProtKB-EC"/>
</dbReference>
<sequence length="502" mass="56658">MTEQAGKRQWCANTDSPLRKLVSAIPDVLSTYWLSADGEAHRFLFISEQVQSLLGIAPDILRESADALFAAVHPDDVSAVRASIVESAAALTPWEYQARVKVKAGHYEWFEAHAVPERQGDGSTIWHGQYHNIQCYKDLEHTLREREAESAFQADFQKLIANLSTQFINLGFGTIDQCVTELLKTIGSFFEVDRAYLYEFSPDYRVMDNTHEWCSADVQPLIDDQRNVPTDDFEWWKCKINEMVSGNRVIFVEEIEQIPIGPERTMLEEQGVCSMFCVPVRVRGVVTGFFGVDSIRKRAWREDQADLLIIVSSLLSGALERNRLESELLNQSIRDPLTKLHNRRYLMPRLHEMLSRASRYGEPFALAMFDLDRFKQINDSIGHLGGDNCLRHFADILLEQTREADVVARFGGEEFVVAFSGISPAGVRRIVGRILCAVRNHDFVLEGQVVPLTVSAGVADISELDVVPTWPDPLIRLADDRLYAAKQAGRDCLVDALGVSRI</sequence>
<dbReference type="SMART" id="SM00065">
    <property type="entry name" value="GAF"/>
    <property type="match status" value="1"/>
</dbReference>
<dbReference type="InterPro" id="IPR043128">
    <property type="entry name" value="Rev_trsase/Diguanyl_cyclase"/>
</dbReference>
<dbReference type="PROSITE" id="PS50887">
    <property type="entry name" value="GGDEF"/>
    <property type="match status" value="1"/>
</dbReference>
<dbReference type="InterPro" id="IPR000014">
    <property type="entry name" value="PAS"/>
</dbReference>
<dbReference type="Gene3D" id="3.30.70.270">
    <property type="match status" value="1"/>
</dbReference>
<dbReference type="SUPFAM" id="SSF55785">
    <property type="entry name" value="PYP-like sensor domain (PAS domain)"/>
    <property type="match status" value="1"/>
</dbReference>
<evidence type="ECO:0000256" key="2">
    <source>
        <dbReference type="ARBA" id="ARBA00034247"/>
    </source>
</evidence>
<gene>
    <name evidence="4" type="ORF">RKA07_01515</name>
</gene>
<name>A0ABU2HEJ5_9GAMM</name>
<dbReference type="InterPro" id="IPR013655">
    <property type="entry name" value="PAS_fold_3"/>
</dbReference>
<dbReference type="Gene3D" id="3.30.450.20">
    <property type="entry name" value="PAS domain"/>
    <property type="match status" value="1"/>
</dbReference>
<comment type="caution">
    <text evidence="4">The sequence shown here is derived from an EMBL/GenBank/DDBJ whole genome shotgun (WGS) entry which is preliminary data.</text>
</comment>
<dbReference type="SUPFAM" id="SSF55073">
    <property type="entry name" value="Nucleotide cyclase"/>
    <property type="match status" value="1"/>
</dbReference>
<evidence type="ECO:0000313" key="5">
    <source>
        <dbReference type="Proteomes" id="UP001267407"/>
    </source>
</evidence>